<evidence type="ECO:0008006" key="5">
    <source>
        <dbReference type="Google" id="ProtNLM"/>
    </source>
</evidence>
<dbReference type="InParanoid" id="G4ZZW5"/>
<dbReference type="AlphaFoldDB" id="G4ZZW5"/>
<feature type="compositionally biased region" description="Basic and acidic residues" evidence="2">
    <location>
        <begin position="22"/>
        <end position="31"/>
    </location>
</feature>
<feature type="region of interest" description="Disordered" evidence="2">
    <location>
        <begin position="481"/>
        <end position="618"/>
    </location>
</feature>
<feature type="compositionally biased region" description="Low complexity" evidence="2">
    <location>
        <begin position="35"/>
        <end position="44"/>
    </location>
</feature>
<dbReference type="EMBL" id="JH159158">
    <property type="protein sequence ID" value="EGZ11262.1"/>
    <property type="molecule type" value="Genomic_DNA"/>
</dbReference>
<keyword evidence="4" id="KW-1185">Reference proteome</keyword>
<feature type="compositionally biased region" description="Basic and acidic residues" evidence="2">
    <location>
        <begin position="513"/>
        <end position="522"/>
    </location>
</feature>
<dbReference type="KEGG" id="psoj:PHYSODRAFT_337986"/>
<dbReference type="RefSeq" id="XP_009534007.1">
    <property type="nucleotide sequence ID" value="XM_009535712.1"/>
</dbReference>
<feature type="compositionally biased region" description="Polar residues" evidence="2">
    <location>
        <begin position="431"/>
        <end position="440"/>
    </location>
</feature>
<accession>G4ZZW5</accession>
<evidence type="ECO:0000256" key="2">
    <source>
        <dbReference type="SAM" id="MobiDB-lite"/>
    </source>
</evidence>
<organism evidence="3 4">
    <name type="scientific">Phytophthora sojae (strain P6497)</name>
    <name type="common">Soybean stem and root rot agent</name>
    <name type="synonym">Phytophthora megasperma f. sp. glycines</name>
    <dbReference type="NCBI Taxonomy" id="1094619"/>
    <lineage>
        <taxon>Eukaryota</taxon>
        <taxon>Sar</taxon>
        <taxon>Stramenopiles</taxon>
        <taxon>Oomycota</taxon>
        <taxon>Peronosporomycetes</taxon>
        <taxon>Peronosporales</taxon>
        <taxon>Peronosporaceae</taxon>
        <taxon>Phytophthora</taxon>
    </lineage>
</organism>
<feature type="coiled-coil region" evidence="1">
    <location>
        <begin position="314"/>
        <end position="381"/>
    </location>
</feature>
<feature type="region of interest" description="Disordered" evidence="2">
    <location>
        <begin position="423"/>
        <end position="465"/>
    </location>
</feature>
<feature type="compositionally biased region" description="Low complexity" evidence="2">
    <location>
        <begin position="604"/>
        <end position="616"/>
    </location>
</feature>
<feature type="compositionally biased region" description="Basic residues" evidence="2">
    <location>
        <begin position="527"/>
        <end position="538"/>
    </location>
</feature>
<keyword evidence="1" id="KW-0175">Coiled coil</keyword>
<feature type="region of interest" description="Disordered" evidence="2">
    <location>
        <begin position="385"/>
        <end position="409"/>
    </location>
</feature>
<feature type="compositionally biased region" description="Basic and acidic residues" evidence="2">
    <location>
        <begin position="385"/>
        <end position="400"/>
    </location>
</feature>
<feature type="region of interest" description="Disordered" evidence="2">
    <location>
        <begin position="172"/>
        <end position="210"/>
    </location>
</feature>
<evidence type="ECO:0000313" key="3">
    <source>
        <dbReference type="EMBL" id="EGZ11262.1"/>
    </source>
</evidence>
<feature type="compositionally biased region" description="Basic and acidic residues" evidence="2">
    <location>
        <begin position="45"/>
        <end position="55"/>
    </location>
</feature>
<dbReference type="GeneID" id="20647488"/>
<protein>
    <recommendedName>
        <fullName evidence="5">CCDC66 domain-containing protein</fullName>
    </recommendedName>
</protein>
<dbReference type="SMR" id="G4ZZW5"/>
<evidence type="ECO:0000313" key="4">
    <source>
        <dbReference type="Proteomes" id="UP000002640"/>
    </source>
</evidence>
<name>G4ZZW5_PHYSP</name>
<feature type="region of interest" description="Disordered" evidence="2">
    <location>
        <begin position="248"/>
        <end position="306"/>
    </location>
</feature>
<sequence>MQYQTNYPYATTSQQYGAISQLREEQRRRQQEYSQALAQQVAQREQQKRREREMDQQYGRRKASGSLARTASSLPIEEECSTDWAATTTKAPEQASHTDSNSNRSSSSIIAYLVVQSSTLHKLEHLTGRTDIHDGGRGDSEEAERLRRKLQQQQEMQLALERQIEEKRQQKLEAKRRQEEEDRREMKRFEEDQRRQRAEQERLQEEKRRKAALEQEKAELAAAAVAAANQQAKLQQQQKLRKNPFTNSRAHLFEDPPPQPSPQRGLMMPNGHYGHSNQNASPVRGGHQGFNPIYPQESQPVGRSMDPLELRRQYDDMREELIRQKQLVDQLRQAQAQIQQQQQQLSPVRAVNGNLPTLMDLEKLRNELRGELKYREQLHRQELESLKREQQQERGPEHSPNRYPDVRNSLQPASDKLQQRLTPLPEKVDNNAPSTNTQRQQQHRRSPVKKLLTSQTGVHPIGDSLKSLRGESELVYFDGRVTGAGKTGKDDVVASRNHGGDYGNSLDQQSESIKVEDSRVAEVARSSLRKSATKKHSVKLSVAASASSASDQARNPALDEFDSEDESQGFVIQSSPVRGNRSQQLAPSPTTHARRTAASSHRYSQLPPALSSSSPSKQFGKWRLESVGTNDASDSDDELDASLDGEQLEALFQRNVRRHEILLGFQTRVQAQTKASNQHEEDGKVPQAKSAWTDLHQQLEDNRRAGRSRPDSVFKVDAVFSPLTNGTNNAECIS</sequence>
<reference evidence="3 4" key="1">
    <citation type="journal article" date="2006" name="Science">
        <title>Phytophthora genome sequences uncover evolutionary origins and mechanisms of pathogenesis.</title>
        <authorList>
            <person name="Tyler B.M."/>
            <person name="Tripathy S."/>
            <person name="Zhang X."/>
            <person name="Dehal P."/>
            <person name="Jiang R.H."/>
            <person name="Aerts A."/>
            <person name="Arredondo F.D."/>
            <person name="Baxter L."/>
            <person name="Bensasson D."/>
            <person name="Beynon J.L."/>
            <person name="Chapman J."/>
            <person name="Damasceno C.M."/>
            <person name="Dorrance A.E."/>
            <person name="Dou D."/>
            <person name="Dickerman A.W."/>
            <person name="Dubchak I.L."/>
            <person name="Garbelotto M."/>
            <person name="Gijzen M."/>
            <person name="Gordon S.G."/>
            <person name="Govers F."/>
            <person name="Grunwald N.J."/>
            <person name="Huang W."/>
            <person name="Ivors K.L."/>
            <person name="Jones R.W."/>
            <person name="Kamoun S."/>
            <person name="Krampis K."/>
            <person name="Lamour K.H."/>
            <person name="Lee M.K."/>
            <person name="McDonald W.H."/>
            <person name="Medina M."/>
            <person name="Meijer H.J."/>
            <person name="Nordberg E.K."/>
            <person name="Maclean D.J."/>
            <person name="Ospina-Giraldo M.D."/>
            <person name="Morris P.F."/>
            <person name="Phuntumart V."/>
            <person name="Putnam N.H."/>
            <person name="Rash S."/>
            <person name="Rose J.K."/>
            <person name="Sakihama Y."/>
            <person name="Salamov A.A."/>
            <person name="Savidor A."/>
            <person name="Scheuring C.F."/>
            <person name="Smith B.M."/>
            <person name="Sobral B.W."/>
            <person name="Terry A."/>
            <person name="Torto-Alalibo T.A."/>
            <person name="Win J."/>
            <person name="Xu Z."/>
            <person name="Zhang H."/>
            <person name="Grigoriev I.V."/>
            <person name="Rokhsar D.S."/>
            <person name="Boore J.L."/>
        </authorList>
    </citation>
    <scope>NUCLEOTIDE SEQUENCE [LARGE SCALE GENOMIC DNA]</scope>
    <source>
        <strain evidence="3 4">P6497</strain>
    </source>
</reference>
<dbReference type="OMA" id="QTNYPYA"/>
<proteinExistence type="predicted"/>
<gene>
    <name evidence="3" type="ORF">PHYSODRAFT_337986</name>
</gene>
<dbReference type="Proteomes" id="UP000002640">
    <property type="component" value="Unassembled WGS sequence"/>
</dbReference>
<feature type="compositionally biased region" description="Polar residues" evidence="2">
    <location>
        <begin position="1"/>
        <end position="18"/>
    </location>
</feature>
<evidence type="ECO:0000256" key="1">
    <source>
        <dbReference type="SAM" id="Coils"/>
    </source>
</evidence>
<feature type="compositionally biased region" description="Polar residues" evidence="2">
    <location>
        <begin position="570"/>
        <end position="603"/>
    </location>
</feature>
<feature type="region of interest" description="Disordered" evidence="2">
    <location>
        <begin position="1"/>
        <end position="78"/>
    </location>
</feature>